<feature type="transmembrane region" description="Helical" evidence="6">
    <location>
        <begin position="381"/>
        <end position="405"/>
    </location>
</feature>
<feature type="transmembrane region" description="Helical" evidence="6">
    <location>
        <begin position="147"/>
        <end position="165"/>
    </location>
</feature>
<keyword evidence="5 6" id="KW-0472">Membrane</keyword>
<evidence type="ECO:0000313" key="7">
    <source>
        <dbReference type="EMBL" id="HDQ99520.1"/>
    </source>
</evidence>
<feature type="transmembrane region" description="Helical" evidence="6">
    <location>
        <begin position="98"/>
        <end position="126"/>
    </location>
</feature>
<dbReference type="EMBL" id="DSBX01000168">
    <property type="protein sequence ID" value="HDQ99520.1"/>
    <property type="molecule type" value="Genomic_DNA"/>
</dbReference>
<feature type="transmembrane region" description="Helical" evidence="6">
    <location>
        <begin position="60"/>
        <end position="78"/>
    </location>
</feature>
<comment type="caution">
    <text evidence="7">The sequence shown here is derived from an EMBL/GenBank/DDBJ whole genome shotgun (WGS) entry which is preliminary data.</text>
</comment>
<organism evidence="7">
    <name type="scientific">candidate division WOR-3 bacterium</name>
    <dbReference type="NCBI Taxonomy" id="2052148"/>
    <lineage>
        <taxon>Bacteria</taxon>
        <taxon>Bacteria division WOR-3</taxon>
    </lineage>
</organism>
<dbReference type="GO" id="GO:0015920">
    <property type="term" value="P:lipopolysaccharide transport"/>
    <property type="evidence" value="ECO:0007669"/>
    <property type="project" value="TreeGrafter"/>
</dbReference>
<dbReference type="InterPro" id="IPR005495">
    <property type="entry name" value="LptG/LptF_permease"/>
</dbReference>
<feature type="transmembrane region" description="Helical" evidence="6">
    <location>
        <begin position="326"/>
        <end position="344"/>
    </location>
</feature>
<proteinExistence type="predicted"/>
<keyword evidence="4 6" id="KW-1133">Transmembrane helix</keyword>
<reference evidence="7" key="1">
    <citation type="journal article" date="2020" name="mSystems">
        <title>Genome- and Community-Level Interaction Insights into Carbon Utilization and Element Cycling Functions of Hydrothermarchaeota in Hydrothermal Sediment.</title>
        <authorList>
            <person name="Zhou Z."/>
            <person name="Liu Y."/>
            <person name="Xu W."/>
            <person name="Pan J."/>
            <person name="Luo Z.H."/>
            <person name="Li M."/>
        </authorList>
    </citation>
    <scope>NUCLEOTIDE SEQUENCE [LARGE SCALE GENOMIC DNA]</scope>
    <source>
        <strain evidence="7">SpSt-1182</strain>
    </source>
</reference>
<evidence type="ECO:0000256" key="1">
    <source>
        <dbReference type="ARBA" id="ARBA00004651"/>
    </source>
</evidence>
<dbReference type="Pfam" id="PF03739">
    <property type="entry name" value="LptF_LptG"/>
    <property type="match status" value="1"/>
</dbReference>
<keyword evidence="3 6" id="KW-0812">Transmembrane</keyword>
<gene>
    <name evidence="7" type="ORF">ENN51_04455</name>
</gene>
<evidence type="ECO:0000256" key="5">
    <source>
        <dbReference type="ARBA" id="ARBA00023136"/>
    </source>
</evidence>
<dbReference type="PANTHER" id="PTHR33529">
    <property type="entry name" value="SLR0882 PROTEIN-RELATED"/>
    <property type="match status" value="1"/>
</dbReference>
<keyword evidence="2" id="KW-1003">Cell membrane</keyword>
<sequence length="407" mass="45089">MAAEPVAGRAGRGATVPGDVRAEPGCVPGAAGVARAAARPVPAPGAVGVKVLDRYLGREVVRFTLLALLSVVAIYLLIDLFEELSYFTSRRVTLPVILFHYLLSIPAAVSLLYPVSLLLAVFVVYGQMVRHRELHALESAGVRATRTFLPAAAIALLTVFGYVLANEFVTIPANAALSDLRRVRIEQRGSAQADKRRDVQFVGEAGRVYFIRELTLDGTMRVAIIKRLDEERRVVERLDFREAVWRDPGWVAFDVTRREFEPDGTERLTRHDTLALTGVVETPEDFRWTPRPTSETSTRELRQLIRRLSRAGEDVSEKEVEYHYRFSYALIGLIIVLLGLPLSVRMRRGGVMFGLGLGLLVSFLYWGAIQLSRAYGTSHVISPALAAWLPNIVFGGIAALLWLGVRE</sequence>
<name>A0A7V0T637_UNCW3</name>
<evidence type="ECO:0000256" key="4">
    <source>
        <dbReference type="ARBA" id="ARBA00022989"/>
    </source>
</evidence>
<accession>A0A7V0T637</accession>
<comment type="subcellular location">
    <subcellularLocation>
        <location evidence="1">Cell membrane</location>
        <topology evidence="1">Multi-pass membrane protein</topology>
    </subcellularLocation>
</comment>
<feature type="transmembrane region" description="Helical" evidence="6">
    <location>
        <begin position="351"/>
        <end position="369"/>
    </location>
</feature>
<dbReference type="PANTHER" id="PTHR33529:SF6">
    <property type="entry name" value="YJGP_YJGQ FAMILY PERMEASE"/>
    <property type="match status" value="1"/>
</dbReference>
<evidence type="ECO:0000256" key="6">
    <source>
        <dbReference type="SAM" id="Phobius"/>
    </source>
</evidence>
<dbReference type="AlphaFoldDB" id="A0A7V0T637"/>
<dbReference type="GO" id="GO:0043190">
    <property type="term" value="C:ATP-binding cassette (ABC) transporter complex"/>
    <property type="evidence" value="ECO:0007669"/>
    <property type="project" value="TreeGrafter"/>
</dbReference>
<evidence type="ECO:0000256" key="3">
    <source>
        <dbReference type="ARBA" id="ARBA00022692"/>
    </source>
</evidence>
<protein>
    <submittedName>
        <fullName evidence="7">YjgP/YjgQ family permease</fullName>
    </submittedName>
</protein>
<dbReference type="Proteomes" id="UP000885672">
    <property type="component" value="Unassembled WGS sequence"/>
</dbReference>
<evidence type="ECO:0000256" key="2">
    <source>
        <dbReference type="ARBA" id="ARBA00022475"/>
    </source>
</evidence>